<dbReference type="InterPro" id="IPR036866">
    <property type="entry name" value="RibonucZ/Hydroxyglut_hydro"/>
</dbReference>
<evidence type="ECO:0000256" key="4">
    <source>
        <dbReference type="ARBA" id="ARBA00012477"/>
    </source>
</evidence>
<comment type="caution">
    <text evidence="11">The sequence shown here is derived from an EMBL/GenBank/DDBJ whole genome shotgun (WGS) entry which is preliminary data.</text>
</comment>
<comment type="similarity">
    <text evidence="3">Belongs to the RNase Z family.</text>
</comment>
<dbReference type="EMBL" id="JAJVDC020000241">
    <property type="protein sequence ID" value="KAL1617116.1"/>
    <property type="molecule type" value="Genomic_DNA"/>
</dbReference>
<keyword evidence="8" id="KW-0255">Endonuclease</keyword>
<keyword evidence="6" id="KW-0540">Nuclease</keyword>
<dbReference type="Gene3D" id="3.60.15.10">
    <property type="entry name" value="Ribonuclease Z/Hydroxyacylglutathione hydrolase-like"/>
    <property type="match status" value="1"/>
</dbReference>
<comment type="cofactor">
    <cofactor evidence="2">
        <name>Zn(2+)</name>
        <dbReference type="ChEBI" id="CHEBI:29105"/>
    </cofactor>
</comment>
<evidence type="ECO:0000313" key="12">
    <source>
        <dbReference type="Proteomes" id="UP001521116"/>
    </source>
</evidence>
<dbReference type="SUPFAM" id="SSF56281">
    <property type="entry name" value="Metallo-hydrolase/oxidoreductase"/>
    <property type="match status" value="1"/>
</dbReference>
<evidence type="ECO:0000313" key="11">
    <source>
        <dbReference type="EMBL" id="KAL1617116.1"/>
    </source>
</evidence>
<dbReference type="Proteomes" id="UP001521116">
    <property type="component" value="Unassembled WGS sequence"/>
</dbReference>
<evidence type="ECO:0000256" key="3">
    <source>
        <dbReference type="ARBA" id="ARBA00007823"/>
    </source>
</evidence>
<protein>
    <recommendedName>
        <fullName evidence="4">ribonuclease Z</fullName>
        <ecNumber evidence="4">3.1.26.11</ecNumber>
    </recommendedName>
</protein>
<dbReference type="InterPro" id="IPR047151">
    <property type="entry name" value="RNZ2-like"/>
</dbReference>
<evidence type="ECO:0000256" key="6">
    <source>
        <dbReference type="ARBA" id="ARBA00022722"/>
    </source>
</evidence>
<evidence type="ECO:0000256" key="7">
    <source>
        <dbReference type="ARBA" id="ARBA00022723"/>
    </source>
</evidence>
<keyword evidence="5" id="KW-0819">tRNA processing</keyword>
<gene>
    <name evidence="11" type="ORF">SLS56_011119</name>
</gene>
<dbReference type="PANTHER" id="PTHR12553">
    <property type="entry name" value="ZINC PHOSPHODIESTERASE ELAC PROTEIN 2"/>
    <property type="match status" value="1"/>
</dbReference>
<reference evidence="11 12" key="1">
    <citation type="submission" date="2024-02" db="EMBL/GenBank/DDBJ databases">
        <title>De novo assembly and annotation of 12 fungi associated with fruit tree decline syndrome in Ontario, Canada.</title>
        <authorList>
            <person name="Sulman M."/>
            <person name="Ellouze W."/>
            <person name="Ilyukhin E."/>
        </authorList>
    </citation>
    <scope>NUCLEOTIDE SEQUENCE [LARGE SCALE GENOMIC DNA]</scope>
    <source>
        <strain evidence="11 12">M1-105</strain>
    </source>
</reference>
<keyword evidence="10" id="KW-0862">Zinc</keyword>
<evidence type="ECO:0000256" key="8">
    <source>
        <dbReference type="ARBA" id="ARBA00022759"/>
    </source>
</evidence>
<organism evidence="11 12">
    <name type="scientific">Neofusicoccum ribis</name>
    <dbReference type="NCBI Taxonomy" id="45134"/>
    <lineage>
        <taxon>Eukaryota</taxon>
        <taxon>Fungi</taxon>
        <taxon>Dikarya</taxon>
        <taxon>Ascomycota</taxon>
        <taxon>Pezizomycotina</taxon>
        <taxon>Dothideomycetes</taxon>
        <taxon>Dothideomycetes incertae sedis</taxon>
        <taxon>Botryosphaeriales</taxon>
        <taxon>Botryosphaeriaceae</taxon>
        <taxon>Neofusicoccum</taxon>
    </lineage>
</organism>
<evidence type="ECO:0000256" key="1">
    <source>
        <dbReference type="ARBA" id="ARBA00000402"/>
    </source>
</evidence>
<proteinExistence type="inferred from homology"/>
<evidence type="ECO:0000256" key="2">
    <source>
        <dbReference type="ARBA" id="ARBA00001947"/>
    </source>
</evidence>
<keyword evidence="7" id="KW-0479">Metal-binding</keyword>
<dbReference type="PANTHER" id="PTHR12553:SF49">
    <property type="entry name" value="ZINC PHOSPHODIESTERASE ELAC PROTEIN 2"/>
    <property type="match status" value="1"/>
</dbReference>
<evidence type="ECO:0000256" key="9">
    <source>
        <dbReference type="ARBA" id="ARBA00022801"/>
    </source>
</evidence>
<evidence type="ECO:0000256" key="5">
    <source>
        <dbReference type="ARBA" id="ARBA00022694"/>
    </source>
</evidence>
<name>A0ABR3SD23_9PEZI</name>
<sequence length="271" mass="31126">MERIRVIYLHQNAHFSRGHEKAYITGRLNFTEDARHTNGPPELNSIDERIGVCSGSTVALEALYVRVGATSKTRTNDTYERIEDLTRENYRLRLEVQFYRDCFVHAQRFLSSIASVRARIERWSTDGWLSEREEQMLFEVNRELYTAMRTVESGMGKSQQAWEAFYDVQAVFVNHCHGARAVSLTWPDETKAEESADDEPPKPFKVSYSGDCRPSVDFSRIGRYTTLLVHEATFEDGLEDNARAKKHSTTSEALAIGARMRARMTLLTHFS</sequence>
<comment type="catalytic activity">
    <reaction evidence="1">
        <text>Endonucleolytic cleavage of RNA, removing extra 3' nucleotides from tRNA precursor, generating 3' termini of tRNAs. A 3'-hydroxy group is left at the tRNA terminus and a 5'-phosphoryl group is left at the trailer molecule.</text>
        <dbReference type="EC" id="3.1.26.11"/>
    </reaction>
</comment>
<accession>A0ABR3SD23</accession>
<keyword evidence="9" id="KW-0378">Hydrolase</keyword>
<keyword evidence="12" id="KW-1185">Reference proteome</keyword>
<dbReference type="EC" id="3.1.26.11" evidence="4"/>
<evidence type="ECO:0000256" key="10">
    <source>
        <dbReference type="ARBA" id="ARBA00022833"/>
    </source>
</evidence>